<keyword evidence="3" id="KW-1185">Reference proteome</keyword>
<dbReference type="EMBL" id="SJSN01000002">
    <property type="protein sequence ID" value="TCD12101.1"/>
    <property type="molecule type" value="Genomic_DNA"/>
</dbReference>
<feature type="chain" id="PRO_5020309223" description="DUF3108 domain-containing protein" evidence="1">
    <location>
        <begin position="23"/>
        <end position="111"/>
    </location>
</feature>
<evidence type="ECO:0000313" key="3">
    <source>
        <dbReference type="Proteomes" id="UP000291485"/>
    </source>
</evidence>
<dbReference type="RefSeq" id="WP_131556581.1">
    <property type="nucleotide sequence ID" value="NZ_SJSN01000002.1"/>
</dbReference>
<evidence type="ECO:0000256" key="1">
    <source>
        <dbReference type="SAM" id="SignalP"/>
    </source>
</evidence>
<accession>A0A4R0P5E6</accession>
<organism evidence="2 3">
    <name type="scientific">Pedobacter frigidisoli</name>
    <dbReference type="NCBI Taxonomy" id="2530455"/>
    <lineage>
        <taxon>Bacteria</taxon>
        <taxon>Pseudomonadati</taxon>
        <taxon>Bacteroidota</taxon>
        <taxon>Sphingobacteriia</taxon>
        <taxon>Sphingobacteriales</taxon>
        <taxon>Sphingobacteriaceae</taxon>
        <taxon>Pedobacter</taxon>
    </lineage>
</organism>
<keyword evidence="1" id="KW-0732">Signal</keyword>
<evidence type="ECO:0000313" key="2">
    <source>
        <dbReference type="EMBL" id="TCD12101.1"/>
    </source>
</evidence>
<name>A0A4R0P5E6_9SPHI</name>
<reference evidence="2 3" key="1">
    <citation type="submission" date="2019-02" db="EMBL/GenBank/DDBJ databases">
        <title>Pedobacter sp. RP-3-11 sp. nov., isolated from Arctic soil.</title>
        <authorList>
            <person name="Dahal R.H."/>
        </authorList>
    </citation>
    <scope>NUCLEOTIDE SEQUENCE [LARGE SCALE GENOMIC DNA]</scope>
    <source>
        <strain evidence="2 3">RP-3-11</strain>
    </source>
</reference>
<sequence>MHTKLKPILLLSFILVCHTAFAQSKKLVKSFKLGAVGYGLYESQKLSKSVTDTTFYLVYRVGKVKMVAKEIKAVYHKNFGDTLVSSTYKIDKNSIVFYQDTWNAFYHRIYT</sequence>
<dbReference type="Proteomes" id="UP000291485">
    <property type="component" value="Unassembled WGS sequence"/>
</dbReference>
<protein>
    <recommendedName>
        <fullName evidence="4">DUF3108 domain-containing protein</fullName>
    </recommendedName>
</protein>
<gene>
    <name evidence="2" type="ORF">EZ449_03530</name>
</gene>
<feature type="signal peptide" evidence="1">
    <location>
        <begin position="1"/>
        <end position="22"/>
    </location>
</feature>
<comment type="caution">
    <text evidence="2">The sequence shown here is derived from an EMBL/GenBank/DDBJ whole genome shotgun (WGS) entry which is preliminary data.</text>
</comment>
<proteinExistence type="predicted"/>
<evidence type="ECO:0008006" key="4">
    <source>
        <dbReference type="Google" id="ProtNLM"/>
    </source>
</evidence>
<dbReference type="AlphaFoldDB" id="A0A4R0P5E6"/>